<dbReference type="Gene3D" id="3.40.50.300">
    <property type="entry name" value="P-loop containing nucleotide triphosphate hydrolases"/>
    <property type="match status" value="1"/>
</dbReference>
<dbReference type="SUPFAM" id="SSF52540">
    <property type="entry name" value="P-loop containing nucleoside triphosphate hydrolases"/>
    <property type="match status" value="1"/>
</dbReference>
<dbReference type="AlphaFoldDB" id="A0A6F8XQN6"/>
<organism evidence="1 2">
    <name type="scientific">Phytohabitans flavus</name>
    <dbReference type="NCBI Taxonomy" id="1076124"/>
    <lineage>
        <taxon>Bacteria</taxon>
        <taxon>Bacillati</taxon>
        <taxon>Actinomycetota</taxon>
        <taxon>Actinomycetes</taxon>
        <taxon>Micromonosporales</taxon>
        <taxon>Micromonosporaceae</taxon>
    </lineage>
</organism>
<dbReference type="InterPro" id="IPR027417">
    <property type="entry name" value="P-loop_NTPase"/>
</dbReference>
<name>A0A6F8XQN6_9ACTN</name>
<dbReference type="PANTHER" id="PTHR43582">
    <property type="entry name" value="LINEARMYCIN RESISTANCE ATP-BINDING PROTEIN LNRL"/>
    <property type="match status" value="1"/>
</dbReference>
<dbReference type="EMBL" id="AP022870">
    <property type="protein sequence ID" value="BCB76145.1"/>
    <property type="molecule type" value="Genomic_DNA"/>
</dbReference>
<accession>A0A6F8XQN6</accession>
<dbReference type="Proteomes" id="UP000502508">
    <property type="component" value="Chromosome"/>
</dbReference>
<evidence type="ECO:0000313" key="2">
    <source>
        <dbReference type="Proteomes" id="UP000502508"/>
    </source>
</evidence>
<proteinExistence type="predicted"/>
<dbReference type="PANTHER" id="PTHR43582:SF2">
    <property type="entry name" value="LINEARMYCIN RESISTANCE ATP-BINDING PROTEIN LNRL"/>
    <property type="match status" value="1"/>
</dbReference>
<evidence type="ECO:0008006" key="3">
    <source>
        <dbReference type="Google" id="ProtNLM"/>
    </source>
</evidence>
<dbReference type="KEGG" id="pfla:Pflav_025550"/>
<reference evidence="1 2" key="1">
    <citation type="submission" date="2020-03" db="EMBL/GenBank/DDBJ databases">
        <title>Whole genome shotgun sequence of Phytohabitans flavus NBRC 107702.</title>
        <authorList>
            <person name="Komaki H."/>
            <person name="Tamura T."/>
        </authorList>
    </citation>
    <scope>NUCLEOTIDE SEQUENCE [LARGE SCALE GENOMIC DNA]</scope>
    <source>
        <strain evidence="1 2">NBRC 107702</strain>
    </source>
</reference>
<gene>
    <name evidence="1" type="ORF">Pflav_025550</name>
</gene>
<keyword evidence="2" id="KW-1185">Reference proteome</keyword>
<sequence length="124" mass="13643">MSLVLTTHYMDEAEQLCDRLVVLDKGKIVAHGSPAELIATYSTREVLELRFPIGEQATAVEKLRAARPADRMEELPDRLLWYTAEGDAALSAVHELGLRPATALARRASLEDVFLALTGRALVD</sequence>
<evidence type="ECO:0000313" key="1">
    <source>
        <dbReference type="EMBL" id="BCB76145.1"/>
    </source>
</evidence>
<reference evidence="1 2" key="2">
    <citation type="submission" date="2020-03" db="EMBL/GenBank/DDBJ databases">
        <authorList>
            <person name="Ichikawa N."/>
            <person name="Kimura A."/>
            <person name="Kitahashi Y."/>
            <person name="Uohara A."/>
        </authorList>
    </citation>
    <scope>NUCLEOTIDE SEQUENCE [LARGE SCALE GENOMIC DNA]</scope>
    <source>
        <strain evidence="1 2">NBRC 107702</strain>
    </source>
</reference>
<protein>
    <recommendedName>
        <fullName evidence="3">DUF4162 domain-containing protein</fullName>
    </recommendedName>
</protein>